<gene>
    <name evidence="10" type="ORF">BLA60_36175</name>
</gene>
<dbReference type="PROSITE" id="PS50011">
    <property type="entry name" value="PROTEIN_KINASE_DOM"/>
    <property type="match status" value="1"/>
</dbReference>
<dbReference type="Gene3D" id="3.30.200.20">
    <property type="entry name" value="Phosphorylase Kinase, domain 1"/>
    <property type="match status" value="1"/>
</dbReference>
<protein>
    <recommendedName>
        <fullName evidence="1">non-specific serine/threonine protein kinase</fullName>
        <ecNumber evidence="1">2.7.11.1</ecNumber>
    </recommendedName>
</protein>
<keyword evidence="5" id="KW-0418">Kinase</keyword>
<feature type="region of interest" description="Disordered" evidence="7">
    <location>
        <begin position="218"/>
        <end position="254"/>
    </location>
</feature>
<keyword evidence="4" id="KW-0547">Nucleotide-binding</keyword>
<dbReference type="EC" id="2.7.11.1" evidence="1"/>
<keyword evidence="11" id="KW-1185">Reference proteome</keyword>
<evidence type="ECO:0000256" key="3">
    <source>
        <dbReference type="ARBA" id="ARBA00022679"/>
    </source>
</evidence>
<dbReference type="RefSeq" id="WP_075137569.1">
    <property type="nucleotide sequence ID" value="NZ_MSIF01000028.1"/>
</dbReference>
<dbReference type="PANTHER" id="PTHR43289">
    <property type="entry name" value="MITOGEN-ACTIVATED PROTEIN KINASE KINASE KINASE 20-RELATED"/>
    <property type="match status" value="1"/>
</dbReference>
<evidence type="ECO:0000256" key="6">
    <source>
        <dbReference type="ARBA" id="ARBA00022840"/>
    </source>
</evidence>
<evidence type="ECO:0000256" key="8">
    <source>
        <dbReference type="SAM" id="Phobius"/>
    </source>
</evidence>
<comment type="caution">
    <text evidence="10">The sequence shown here is derived from an EMBL/GenBank/DDBJ whole genome shotgun (WGS) entry which is preliminary data.</text>
</comment>
<keyword evidence="6" id="KW-0067">ATP-binding</keyword>
<reference evidence="10 11" key="1">
    <citation type="submission" date="2016-12" db="EMBL/GenBank/DDBJ databases">
        <title>The draft genome sequence of Actinophytocola xinjiangensis.</title>
        <authorList>
            <person name="Wang W."/>
            <person name="Yuan L."/>
        </authorList>
    </citation>
    <scope>NUCLEOTIDE SEQUENCE [LARGE SCALE GENOMIC DNA]</scope>
    <source>
        <strain evidence="10 11">CGMCC 4.4663</strain>
    </source>
</reference>
<feature type="transmembrane region" description="Helical" evidence="8">
    <location>
        <begin position="259"/>
        <end position="279"/>
    </location>
</feature>
<keyword evidence="2" id="KW-0723">Serine/threonine-protein kinase</keyword>
<evidence type="ECO:0000256" key="1">
    <source>
        <dbReference type="ARBA" id="ARBA00012513"/>
    </source>
</evidence>
<evidence type="ECO:0000259" key="9">
    <source>
        <dbReference type="PROSITE" id="PS50011"/>
    </source>
</evidence>
<accession>A0A7Z1AUE0</accession>
<organism evidence="10 11">
    <name type="scientific">Actinophytocola xinjiangensis</name>
    <dbReference type="NCBI Taxonomy" id="485602"/>
    <lineage>
        <taxon>Bacteria</taxon>
        <taxon>Bacillati</taxon>
        <taxon>Actinomycetota</taxon>
        <taxon>Actinomycetes</taxon>
        <taxon>Pseudonocardiales</taxon>
        <taxon>Pseudonocardiaceae</taxon>
    </lineage>
</organism>
<feature type="compositionally biased region" description="Low complexity" evidence="7">
    <location>
        <begin position="218"/>
        <end position="230"/>
    </location>
</feature>
<proteinExistence type="predicted"/>
<name>A0A7Z1AUE0_9PSEU</name>
<evidence type="ECO:0000313" key="10">
    <source>
        <dbReference type="EMBL" id="OLF05476.1"/>
    </source>
</evidence>
<sequence>MSAPELIGYRIGDLVGRGGSGTVYLADRAADAREVAVRVDDRPVTDRRRFLDDARTVRELSAHPHVVEVLDAGVLPDGHAYQVLELCVDGSLAGRAPLPPEQVAEVGQRLADVLVAAHDLGLTHGAVEPGKLLVKPAGTVGLTGFGLASLTTDPRPDVPALAVTLHALLAGSPAAPVADVPGVSPQFLAILRRGIEGGYPDAAALRADLSQLTVVSVPVRPTDPVPTGDTGDTDDDGVGGALAEPEPPSEPPGTVVLRWPPVILAVVVVLVIVGALVLFGR</sequence>
<evidence type="ECO:0000256" key="5">
    <source>
        <dbReference type="ARBA" id="ARBA00022777"/>
    </source>
</evidence>
<dbReference type="EMBL" id="MSIF01000028">
    <property type="protein sequence ID" value="OLF05476.1"/>
    <property type="molecule type" value="Genomic_DNA"/>
</dbReference>
<evidence type="ECO:0000256" key="7">
    <source>
        <dbReference type="SAM" id="MobiDB-lite"/>
    </source>
</evidence>
<evidence type="ECO:0000256" key="4">
    <source>
        <dbReference type="ARBA" id="ARBA00022741"/>
    </source>
</evidence>
<dbReference type="AlphaFoldDB" id="A0A7Z1AUE0"/>
<keyword evidence="3" id="KW-0808">Transferase</keyword>
<dbReference type="InterPro" id="IPR000719">
    <property type="entry name" value="Prot_kinase_dom"/>
</dbReference>
<dbReference type="Pfam" id="PF00069">
    <property type="entry name" value="Pkinase"/>
    <property type="match status" value="1"/>
</dbReference>
<evidence type="ECO:0000256" key="2">
    <source>
        <dbReference type="ARBA" id="ARBA00022527"/>
    </source>
</evidence>
<keyword evidence="8" id="KW-0812">Transmembrane</keyword>
<evidence type="ECO:0000313" key="11">
    <source>
        <dbReference type="Proteomes" id="UP000185696"/>
    </source>
</evidence>
<dbReference type="PANTHER" id="PTHR43289:SF6">
    <property type="entry name" value="SERINE_THREONINE-PROTEIN KINASE NEKL-3"/>
    <property type="match status" value="1"/>
</dbReference>
<dbReference type="InterPro" id="IPR011009">
    <property type="entry name" value="Kinase-like_dom_sf"/>
</dbReference>
<keyword evidence="8" id="KW-1133">Transmembrane helix</keyword>
<dbReference type="GO" id="GO:0005524">
    <property type="term" value="F:ATP binding"/>
    <property type="evidence" value="ECO:0007669"/>
    <property type="project" value="UniProtKB-KW"/>
</dbReference>
<dbReference type="Gene3D" id="1.10.510.10">
    <property type="entry name" value="Transferase(Phosphotransferase) domain 1"/>
    <property type="match status" value="1"/>
</dbReference>
<feature type="domain" description="Protein kinase" evidence="9">
    <location>
        <begin position="9"/>
        <end position="281"/>
    </location>
</feature>
<dbReference type="SUPFAM" id="SSF56112">
    <property type="entry name" value="Protein kinase-like (PK-like)"/>
    <property type="match status" value="1"/>
</dbReference>
<dbReference type="GO" id="GO:0004674">
    <property type="term" value="F:protein serine/threonine kinase activity"/>
    <property type="evidence" value="ECO:0007669"/>
    <property type="project" value="UniProtKB-KW"/>
</dbReference>
<dbReference type="SMART" id="SM00220">
    <property type="entry name" value="S_TKc"/>
    <property type="match status" value="1"/>
</dbReference>
<dbReference type="Proteomes" id="UP000185696">
    <property type="component" value="Unassembled WGS sequence"/>
</dbReference>
<keyword evidence="8" id="KW-0472">Membrane</keyword>